<evidence type="ECO:0000256" key="3">
    <source>
        <dbReference type="ARBA" id="ARBA00022517"/>
    </source>
</evidence>
<gene>
    <name evidence="9" type="ORF">PBRA_003857</name>
    <name evidence="10" type="ORF">PLBR_LOCUS1584</name>
</gene>
<dbReference type="InterPro" id="IPR011989">
    <property type="entry name" value="ARM-like"/>
</dbReference>
<dbReference type="PANTHER" id="PTHR13457:SF1">
    <property type="entry name" value="HEAT REPEAT-CONTAINING PROTEIN 1"/>
    <property type="match status" value="1"/>
</dbReference>
<comment type="function">
    <text evidence="7">Involved in nucleolar processing of pre-18S ribosomal RNA.</text>
</comment>
<proteinExistence type="inferred from homology"/>
<keyword evidence="11" id="KW-1185">Reference proteome</keyword>
<evidence type="ECO:0000256" key="7">
    <source>
        <dbReference type="RuleBase" id="RU367065"/>
    </source>
</evidence>
<dbReference type="SUPFAM" id="SSF48371">
    <property type="entry name" value="ARM repeat"/>
    <property type="match status" value="2"/>
</dbReference>
<evidence type="ECO:0000313" key="9">
    <source>
        <dbReference type="EMBL" id="CEO95044.1"/>
    </source>
</evidence>
<evidence type="ECO:0000259" key="8">
    <source>
        <dbReference type="SMART" id="SM01036"/>
    </source>
</evidence>
<evidence type="ECO:0000313" key="12">
    <source>
        <dbReference type="Proteomes" id="UP000290189"/>
    </source>
</evidence>
<evidence type="ECO:0000256" key="1">
    <source>
        <dbReference type="ARBA" id="ARBA00004604"/>
    </source>
</evidence>
<feature type="domain" description="BP28 C-terminal" evidence="8">
    <location>
        <begin position="1354"/>
        <end position="1479"/>
    </location>
</feature>
<protein>
    <recommendedName>
        <fullName evidence="7">HEAT repeat-containing protein 1</fullName>
    </recommendedName>
</protein>
<dbReference type="InterPro" id="IPR016024">
    <property type="entry name" value="ARM-type_fold"/>
</dbReference>
<keyword evidence="6 7" id="KW-0687">Ribonucleoprotein</keyword>
<accession>A0A0G4IIT0</accession>
<dbReference type="GO" id="GO:0030686">
    <property type="term" value="C:90S preribosome"/>
    <property type="evidence" value="ECO:0007669"/>
    <property type="project" value="TreeGrafter"/>
</dbReference>
<keyword evidence="10" id="KW-0496">Mitochondrion</keyword>
<comment type="similarity">
    <text evidence="2 7">Belongs to the HEATR1/UTP10 family.</text>
</comment>
<dbReference type="STRING" id="37360.A0A0G4IIT0"/>
<dbReference type="SMART" id="SM01036">
    <property type="entry name" value="BP28CT"/>
    <property type="match status" value="1"/>
</dbReference>
<evidence type="ECO:0000313" key="11">
    <source>
        <dbReference type="Proteomes" id="UP000039324"/>
    </source>
</evidence>
<dbReference type="GO" id="GO:0045943">
    <property type="term" value="P:positive regulation of transcription by RNA polymerase I"/>
    <property type="evidence" value="ECO:0007669"/>
    <property type="project" value="TreeGrafter"/>
</dbReference>
<keyword evidence="5 7" id="KW-0539">Nucleus</keyword>
<evidence type="ECO:0000256" key="6">
    <source>
        <dbReference type="ARBA" id="ARBA00023274"/>
    </source>
</evidence>
<comment type="subcellular location">
    <subcellularLocation>
        <location evidence="1 7">Nucleus</location>
        <location evidence="1 7">Nucleolus</location>
    </subcellularLocation>
</comment>
<dbReference type="GO" id="GO:0000462">
    <property type="term" value="P:maturation of SSU-rRNA from tricistronic rRNA transcript (SSU-rRNA, 5.8S rRNA, LSU-rRNA)"/>
    <property type="evidence" value="ECO:0007669"/>
    <property type="project" value="TreeGrafter"/>
</dbReference>
<dbReference type="InterPro" id="IPR040191">
    <property type="entry name" value="UTP10"/>
</dbReference>
<sequence length="1622" mass="175201">MPSVTTRLAGQLSRLASTRQSHAVTASRHRDSYLFENGSKLDDETVFEQARSALGDLARVDPRFRPFLEGELFRSGAWQVDIDMKDAFAASATSSTIGDLLNLLSAYFLLPSAHEVFEYLVRHYHVHQRMVDAVLRATLPYHETGQFARILSLIKHFPDQWAFLETAKKNGAAVSRATVVARIRRRPEFLRTVVQIGMSGASLFQTGPSNRAAIAFMAAVIIDVIDKGSVREQNVRILLPFLHDAMSQQDPDLRSCALMVAAVVGPVVSSTARSALLNDVLFGIEAGALTNAITRSLQCAAVLAADPSVSISDSTVQRLKAVSRLPDAVAELSSSHDISSLNALLSPKSAPVNSTQQSGPKSKPGRLRAFIREDNISTATPETYLDRLLLPNVSRGLVLAILQSANICAVVDADVLADTIVRARLIQRFHADETVLAAIASLQQVPTSPSQVAVAIAAGQVATDHVMLSELVCNAKLLLDVVQRFSDLVLPFVSDNVVPLLSDGVVYEFVHLLRDANGLERVISAVIKTSPSRDVQRRVFCLSSQSPAVLLAIMEQQSATPFTFLSSIWTSNQAPVSARRAALRIAADLVRSCASSVDLIVLLPYLLPALRIDDGQARQLAADIVDLLSPATEAPLYCNADEFGPALSQATAGTLRQFAGRLHDARNEIAADGEWVRRMPVSSDTIRVLIGETVYPDEDVMCAVLESLPAGGPIPDDCLPAAVAKLNSVTAPTLVRLLRESTTPAGSAALLDAVSMPDVLRAINERHYNAVDETVRRRFIGALPELLTKAAVPDDLAVVRRLLSSLPISGECAVGVLRQEACLRRKVALLDAWRQPSNITHDADADLCSILFDLVSVDPNDTEYGVPETALAVLTALAEFDRLRVSDPTTLASIIACLQADSRNTRNEALALVASLPKAIVKPWVVPAFAAVTLSTTLHEDDPYAFSVVESALHVLVPIVANDGDSLSIIMQAFVDAWGRIATDYRLSLFIALVRCVDEGSLLGHCLARLLNVQETSEFAHALALKFDGRTQIAALAALIAPDAKQRPSKRRRRQVAHVECSLGVPFVAGHLDSDLFVSCIASDPNTSFADLYTAAFASLSDSFDVRVINIVERVNKLVVLPSFLDTMTSLVADAAVRTRALQSLNDNLLNQPKNVQYDGVSGDVVARLVHVLLGIAGRRTAPEADRQLALTAVEALLSVSDDQAAFGDVLPVCMRIAKEASPGSDLLATSLLTAGATCNSVGARAIAHVPTLMPLLIGHVTGGVDGICEASLTALLAIVSAIPKFTSPYLESLFQAILPVASTFANLIGAILERLVSDVGARLLVPSVMNVIQAQRSAQLIRFLSDVVATMDPSDIKQFNEPVFKLCLWAFADEHLERDGVALLQGLAVKLSEDQFTPLFTSLVEWSGPSAGPRHCTLLAIVNGLLEQLQSLFVPFVNMVVDACAAGMLTKDTALWRRLTPLCIETVRLACVHDDGEFVSKPRFDLIMPALIDQIDAAARELPRSLETSSALTEFVQAGLAPCVGQFASTFAHEMYWKELVQRVLMKTRSSNARIRWSAFQCLYAMMGRVGEPILVLMPEMVPFIAEAMEDEDAETERAVARVVALLERLSGENLQDYMCK</sequence>
<dbReference type="Proteomes" id="UP000039324">
    <property type="component" value="Unassembled WGS sequence"/>
</dbReference>
<dbReference type="EMBL" id="CDSF01000002">
    <property type="protein sequence ID" value="CEO95044.1"/>
    <property type="molecule type" value="Genomic_DNA"/>
</dbReference>
<dbReference type="OrthoDB" id="31183at2759"/>
<evidence type="ECO:0000313" key="10">
    <source>
        <dbReference type="EMBL" id="SPQ94369.1"/>
    </source>
</evidence>
<dbReference type="InterPro" id="IPR012954">
    <property type="entry name" value="BP28_C_dom"/>
</dbReference>
<dbReference type="GO" id="GO:0030515">
    <property type="term" value="F:snoRNA binding"/>
    <property type="evidence" value="ECO:0007669"/>
    <property type="project" value="TreeGrafter"/>
</dbReference>
<dbReference type="Proteomes" id="UP000290189">
    <property type="component" value="Unassembled WGS sequence"/>
</dbReference>
<dbReference type="PANTHER" id="PTHR13457">
    <property type="entry name" value="BAP28"/>
    <property type="match status" value="1"/>
</dbReference>
<dbReference type="Gene3D" id="1.25.10.10">
    <property type="entry name" value="Leucine-rich Repeat Variant"/>
    <property type="match status" value="2"/>
</dbReference>
<evidence type="ECO:0000256" key="4">
    <source>
        <dbReference type="ARBA" id="ARBA00022552"/>
    </source>
</evidence>
<dbReference type="GO" id="GO:0032040">
    <property type="term" value="C:small-subunit processome"/>
    <property type="evidence" value="ECO:0007669"/>
    <property type="project" value="TreeGrafter"/>
</dbReference>
<reference evidence="10 12" key="2">
    <citation type="submission" date="2018-03" db="EMBL/GenBank/DDBJ databases">
        <authorList>
            <person name="Fogelqvist J."/>
        </authorList>
    </citation>
    <scope>NUCLEOTIDE SEQUENCE [LARGE SCALE GENOMIC DNA]</scope>
</reference>
<reference evidence="9 11" key="1">
    <citation type="submission" date="2015-02" db="EMBL/GenBank/DDBJ databases">
        <authorList>
            <person name="Chooi Y.-H."/>
        </authorList>
    </citation>
    <scope>NUCLEOTIDE SEQUENCE [LARGE SCALE GENOMIC DNA]</scope>
    <source>
        <strain evidence="9">E3</strain>
    </source>
</reference>
<geneLocation type="mitochondrion" evidence="10"/>
<dbReference type="EMBL" id="OVEO01000002">
    <property type="protein sequence ID" value="SPQ94369.1"/>
    <property type="molecule type" value="Genomic_DNA"/>
</dbReference>
<evidence type="ECO:0000256" key="5">
    <source>
        <dbReference type="ARBA" id="ARBA00023242"/>
    </source>
</evidence>
<keyword evidence="4 7" id="KW-0698">rRNA processing</keyword>
<name>A0A0G4IIT0_PLABS</name>
<evidence type="ECO:0000256" key="2">
    <source>
        <dbReference type="ARBA" id="ARBA00010559"/>
    </source>
</evidence>
<dbReference type="GO" id="GO:0034455">
    <property type="term" value="C:t-UTP complex"/>
    <property type="evidence" value="ECO:0007669"/>
    <property type="project" value="TreeGrafter"/>
</dbReference>
<dbReference type="Pfam" id="PF08146">
    <property type="entry name" value="BP28CT"/>
    <property type="match status" value="1"/>
</dbReference>
<keyword evidence="3 7" id="KW-0690">Ribosome biogenesis</keyword>
<organism evidence="9 11">
    <name type="scientific">Plasmodiophora brassicae</name>
    <name type="common">Clubroot disease agent</name>
    <dbReference type="NCBI Taxonomy" id="37360"/>
    <lineage>
        <taxon>Eukaryota</taxon>
        <taxon>Sar</taxon>
        <taxon>Rhizaria</taxon>
        <taxon>Endomyxa</taxon>
        <taxon>Phytomyxea</taxon>
        <taxon>Plasmodiophorida</taxon>
        <taxon>Plasmodiophoridae</taxon>
        <taxon>Plasmodiophora</taxon>
    </lineage>
</organism>